<gene>
    <name evidence="1" type="ORF">AKJ09_09853</name>
</gene>
<reference evidence="1 2" key="1">
    <citation type="submission" date="2015-08" db="EMBL/GenBank/DDBJ databases">
        <authorList>
            <person name="Babu N.S."/>
            <person name="Beckwith C.J."/>
            <person name="Beseler K.G."/>
            <person name="Brison A."/>
            <person name="Carone J.V."/>
            <person name="Caskin T.P."/>
            <person name="Diamond M."/>
            <person name="Durham M.E."/>
            <person name="Foxe J.M."/>
            <person name="Go M."/>
            <person name="Henderson B.A."/>
            <person name="Jones I.B."/>
            <person name="McGettigan J.A."/>
            <person name="Micheletti S.J."/>
            <person name="Nasrallah M.E."/>
            <person name="Ortiz D."/>
            <person name="Piller C.R."/>
            <person name="Privatt S.R."/>
            <person name="Schneider S.L."/>
            <person name="Sharp S."/>
            <person name="Smith T.C."/>
            <person name="Stanton J.D."/>
            <person name="Ullery H.E."/>
            <person name="Wilson R.J."/>
            <person name="Serrano M.G."/>
            <person name="Buck G."/>
            <person name="Lee V."/>
            <person name="Wang Y."/>
            <person name="Carvalho R."/>
            <person name="Voegtly L."/>
            <person name="Shi R."/>
            <person name="Duckworth R."/>
            <person name="Johnson A."/>
            <person name="Loviza R."/>
            <person name="Walstead R."/>
            <person name="Shah Z."/>
            <person name="Kiflezghi M."/>
            <person name="Wade K."/>
            <person name="Ball S.L."/>
            <person name="Bradley K.W."/>
            <person name="Asai D.J."/>
            <person name="Bowman C.A."/>
            <person name="Russell D.A."/>
            <person name="Pope W.H."/>
            <person name="Jacobs-Sera D."/>
            <person name="Hendrix R.W."/>
            <person name="Hatfull G.F."/>
        </authorList>
    </citation>
    <scope>NUCLEOTIDE SEQUENCE [LARGE SCALE GENOMIC DNA]</scope>
    <source>
        <strain evidence="1 2">DSM 27648</strain>
    </source>
</reference>
<name>A0A0K1QCN5_9BACT</name>
<keyword evidence="2" id="KW-1185">Reference proteome</keyword>
<protein>
    <submittedName>
        <fullName evidence="1">Uncharacterized protein</fullName>
    </submittedName>
</protein>
<dbReference type="KEGG" id="llu:AKJ09_09853"/>
<dbReference type="Proteomes" id="UP000064967">
    <property type="component" value="Chromosome"/>
</dbReference>
<evidence type="ECO:0000313" key="2">
    <source>
        <dbReference type="Proteomes" id="UP000064967"/>
    </source>
</evidence>
<dbReference type="STRING" id="1391654.AKJ09_09853"/>
<dbReference type="RefSeq" id="WP_146653996.1">
    <property type="nucleotide sequence ID" value="NZ_CP012333.1"/>
</dbReference>
<proteinExistence type="predicted"/>
<dbReference type="AlphaFoldDB" id="A0A0K1QCN5"/>
<evidence type="ECO:0000313" key="1">
    <source>
        <dbReference type="EMBL" id="AKV03190.1"/>
    </source>
</evidence>
<sequence length="169" mass="18212">MFVKIVDDARAWFAAQGIDAPIVEEVEELVAQDNYSPTTSNRVAFVTASNLDIIAPTQVGDGDDGEGRQLSNLDYAFEVHIAGFDPDSPTRMLAHRRVCIALLEALEQSFVRSASGLYALGTGEWNDERKHGRHGAELIVPLKINVPLSDVDSATAHPAPKPGAPKPVP</sequence>
<dbReference type="EMBL" id="CP012333">
    <property type="protein sequence ID" value="AKV03190.1"/>
    <property type="molecule type" value="Genomic_DNA"/>
</dbReference>
<accession>A0A0K1QCN5</accession>
<organism evidence="1 2">
    <name type="scientific">Labilithrix luteola</name>
    <dbReference type="NCBI Taxonomy" id="1391654"/>
    <lineage>
        <taxon>Bacteria</taxon>
        <taxon>Pseudomonadati</taxon>
        <taxon>Myxococcota</taxon>
        <taxon>Polyangia</taxon>
        <taxon>Polyangiales</taxon>
        <taxon>Labilitrichaceae</taxon>
        <taxon>Labilithrix</taxon>
    </lineage>
</organism>